<dbReference type="OrthoDB" id="9785236at2"/>
<dbReference type="Gene3D" id="3.10.28.20">
    <property type="entry name" value="Acetamidase/Formamidase-like domains"/>
    <property type="match status" value="1"/>
</dbReference>
<organism evidence="1 2">
    <name type="scientific">Crystallibacter crystallopoietes</name>
    <dbReference type="NCBI Taxonomy" id="37928"/>
    <lineage>
        <taxon>Bacteria</taxon>
        <taxon>Bacillati</taxon>
        <taxon>Actinomycetota</taxon>
        <taxon>Actinomycetes</taxon>
        <taxon>Micrococcales</taxon>
        <taxon>Micrococcaceae</taxon>
        <taxon>Crystallibacter</taxon>
    </lineage>
</organism>
<dbReference type="RefSeq" id="WP_074700369.1">
    <property type="nucleotide sequence ID" value="NZ_CP018863.1"/>
</dbReference>
<dbReference type="Gene3D" id="2.40.10.120">
    <property type="match status" value="1"/>
</dbReference>
<dbReference type="Proteomes" id="UP000181917">
    <property type="component" value="Unassembled WGS sequence"/>
</dbReference>
<keyword evidence="2" id="KW-1185">Reference proteome</keyword>
<gene>
    <name evidence="1" type="ORF">SAMN04489742_2119</name>
</gene>
<evidence type="ECO:0000313" key="2">
    <source>
        <dbReference type="Proteomes" id="UP000181917"/>
    </source>
</evidence>
<dbReference type="PANTHER" id="PTHR31891">
    <property type="entry name" value="FORMAMIDASE C869.04-RELATED"/>
    <property type="match status" value="1"/>
</dbReference>
<dbReference type="Gene3D" id="2.60.120.580">
    <property type="entry name" value="Acetamidase/Formamidase-like domains"/>
    <property type="match status" value="1"/>
</dbReference>
<proteinExistence type="predicted"/>
<dbReference type="Pfam" id="PF03069">
    <property type="entry name" value="FmdA_AmdA"/>
    <property type="match status" value="1"/>
</dbReference>
<dbReference type="STRING" id="37928.SAMN04489742_2119"/>
<dbReference type="PANTHER" id="PTHR31891:SF1">
    <property type="entry name" value="FORMAMIDASE C869.04-RELATED"/>
    <property type="match status" value="1"/>
</dbReference>
<dbReference type="GO" id="GO:0016811">
    <property type="term" value="F:hydrolase activity, acting on carbon-nitrogen (but not peptide) bonds, in linear amides"/>
    <property type="evidence" value="ECO:0007669"/>
    <property type="project" value="InterPro"/>
</dbReference>
<dbReference type="SUPFAM" id="SSF141130">
    <property type="entry name" value="Acetamidase/Formamidase-like"/>
    <property type="match status" value="1"/>
</dbReference>
<reference evidence="1 2" key="1">
    <citation type="submission" date="2016-10" db="EMBL/GenBank/DDBJ databases">
        <authorList>
            <person name="de Groot N.N."/>
        </authorList>
    </citation>
    <scope>NUCLEOTIDE SEQUENCE [LARGE SCALE GENOMIC DNA]</scope>
    <source>
        <strain evidence="1 2">DSM 20117</strain>
    </source>
</reference>
<dbReference type="AlphaFoldDB" id="A0A1H1CVU1"/>
<sequence>MHSTQTLQDAKRVALRHASATFSAESDPVLEVAEGEPFIIEASSLLTGGLFETTTDYAKLSIPVTGPVAVTGAQPGDALRIDIHEINIDDRGAMVTLPGRGGFSRTLEKTGRIVEIVHDEVLFDAETRIPIRPMVGKIGLAPSTGTPNSSTVGAHGGNMDCKDVVAGSSVILPVQVAGAFLSAGDLHAVQGDGECSLTAVEVAGNILLSCSVIAGAAPRRPVVLSGGSVITIGDGESLDEAASHALDDMLALLQADRRWPAEKAAMLLSAAADVGVTQLVNARASVKVSLSTRYFNSPLFVPGTSPN</sequence>
<evidence type="ECO:0000313" key="1">
    <source>
        <dbReference type="EMBL" id="SDQ68333.1"/>
    </source>
</evidence>
<name>A0A1H1CVU1_9MICC</name>
<dbReference type="KEGG" id="acry:AC20117_06810"/>
<dbReference type="InterPro" id="IPR004304">
    <property type="entry name" value="FmdA_AmdA"/>
</dbReference>
<accession>A0A1H1CVU1</accession>
<protein>
    <submittedName>
        <fullName evidence="1">Amidase</fullName>
    </submittedName>
</protein>
<dbReference type="EMBL" id="FNKH01000002">
    <property type="protein sequence ID" value="SDQ68333.1"/>
    <property type="molecule type" value="Genomic_DNA"/>
</dbReference>